<dbReference type="KEGG" id="smp:10801366"/>
<accession>F7VUV6</accession>
<comment type="caution">
    <text evidence="2">The sequence shown here is derived from an EMBL/GenBank/DDBJ whole genome shotgun (WGS) entry which is preliminary data.</text>
</comment>
<dbReference type="VEuPathDB" id="FungiDB:SMAC_09074"/>
<feature type="compositionally biased region" description="Low complexity" evidence="1">
    <location>
        <begin position="7"/>
        <end position="20"/>
    </location>
</feature>
<feature type="compositionally biased region" description="Polar residues" evidence="1">
    <location>
        <begin position="48"/>
        <end position="63"/>
    </location>
</feature>
<name>F7VUV6_SORMK</name>
<proteinExistence type="predicted"/>
<feature type="compositionally biased region" description="Low complexity" evidence="1">
    <location>
        <begin position="64"/>
        <end position="87"/>
    </location>
</feature>
<protein>
    <submittedName>
        <fullName evidence="2">WGS project CABT00000000 data, contig 2.8</fullName>
    </submittedName>
</protein>
<dbReference type="HOGENOM" id="CLU_1476006_0_0_1"/>
<sequence length="183" mass="19652">MSSSPGAASFSTLSSYASSAPDRQESHAGNFPLPVTATAPTTTTGTTHLSPSSATSNSKYVQTPSSANAANAANANASNPPNNSSNSITPNHTPDARDTPNHHLHLRPRTATLNYKLLPHLETGLHTNSLDDHICQLHYRDTIYNHPIQEFFSSVSSSSFSSMYHPSSSSSSLLQQQQLRLHR</sequence>
<dbReference type="AlphaFoldDB" id="F7VUV6"/>
<dbReference type="Proteomes" id="UP000001881">
    <property type="component" value="Unassembled WGS sequence"/>
</dbReference>
<organism evidence="2 3">
    <name type="scientific">Sordaria macrospora (strain ATCC MYA-333 / DSM 997 / K(L3346) / K-hell)</name>
    <dbReference type="NCBI Taxonomy" id="771870"/>
    <lineage>
        <taxon>Eukaryota</taxon>
        <taxon>Fungi</taxon>
        <taxon>Dikarya</taxon>
        <taxon>Ascomycota</taxon>
        <taxon>Pezizomycotina</taxon>
        <taxon>Sordariomycetes</taxon>
        <taxon>Sordariomycetidae</taxon>
        <taxon>Sordariales</taxon>
        <taxon>Sordariaceae</taxon>
        <taxon>Sordaria</taxon>
    </lineage>
</organism>
<dbReference type="eggNOG" id="ENOG502RPYS">
    <property type="taxonomic scope" value="Eukaryota"/>
</dbReference>
<dbReference type="InParanoid" id="F7VUV6"/>
<evidence type="ECO:0000313" key="2">
    <source>
        <dbReference type="EMBL" id="CCC09302.1"/>
    </source>
</evidence>
<evidence type="ECO:0000256" key="1">
    <source>
        <dbReference type="SAM" id="MobiDB-lite"/>
    </source>
</evidence>
<dbReference type="EMBL" id="CABT02000008">
    <property type="protein sequence ID" value="CCC09302.1"/>
    <property type="molecule type" value="Genomic_DNA"/>
</dbReference>
<feature type="compositionally biased region" description="Low complexity" evidence="1">
    <location>
        <begin position="36"/>
        <end position="47"/>
    </location>
</feature>
<gene>
    <name evidence="2" type="ORF">SMAC_09074</name>
</gene>
<reference evidence="2 3" key="1">
    <citation type="journal article" date="2010" name="PLoS Genet.">
        <title>De novo assembly of a 40 Mb eukaryotic genome from short sequence reads: Sordaria macrospora, a model organism for fungal morphogenesis.</title>
        <authorList>
            <person name="Nowrousian M."/>
            <person name="Stajich J."/>
            <person name="Chu M."/>
            <person name="Engh I."/>
            <person name="Espagne E."/>
            <person name="Halliday K."/>
            <person name="Kamerewerd J."/>
            <person name="Kempken F."/>
            <person name="Knab B."/>
            <person name="Kuo H.C."/>
            <person name="Osiewacz H.D."/>
            <person name="Poeggeler S."/>
            <person name="Read N."/>
            <person name="Seiler S."/>
            <person name="Smith K."/>
            <person name="Zickler D."/>
            <person name="Kueck U."/>
            <person name="Freitag M."/>
        </authorList>
    </citation>
    <scope>NUCLEOTIDE SEQUENCE [LARGE SCALE GENOMIC DNA]</scope>
    <source>
        <strain evidence="3">ATCC MYA-333 / DSM 997 / K(L3346) / K-hell</strain>
        <tissue evidence="2">Mycelium</tissue>
    </source>
</reference>
<dbReference type="GeneID" id="10801366"/>
<evidence type="ECO:0000313" key="3">
    <source>
        <dbReference type="Proteomes" id="UP000001881"/>
    </source>
</evidence>
<feature type="region of interest" description="Disordered" evidence="1">
    <location>
        <begin position="1"/>
        <end position="103"/>
    </location>
</feature>
<keyword evidence="3" id="KW-1185">Reference proteome</keyword>